<reference evidence="1" key="2">
    <citation type="submission" date="2020-01" db="EMBL/GenBank/DDBJ databases">
        <title>Population-level Yeast Reference Genomes.</title>
        <authorList>
            <person name="Yue J.-X."/>
        </authorList>
    </citation>
    <scope>NUCLEOTIDE SEQUENCE</scope>
    <source>
        <strain evidence="1">CBS432</strain>
    </source>
</reference>
<dbReference type="KEGG" id="spao:SPAR_J00350"/>
<accession>A0A8B8UTK9</accession>
<dbReference type="OrthoDB" id="4035999at2759"/>
<proteinExistence type="predicted"/>
<reference evidence="1" key="3">
    <citation type="submission" date="2025-07" db="EMBL/GenBank/DDBJ databases">
        <authorList>
            <consortium name="NCBI Genome Project"/>
        </authorList>
    </citation>
    <scope>NUCLEOTIDE SEQUENCE</scope>
    <source>
        <strain evidence="1">CBS432</strain>
    </source>
</reference>
<protein>
    <submittedName>
        <fullName evidence="1">Rbh1p</fullName>
    </submittedName>
</protein>
<dbReference type="RefSeq" id="XP_033767115.1">
    <property type="nucleotide sequence ID" value="XM_033911224.1"/>
</dbReference>
<sequence length="600" mass="68431">MEIFKDEEEETLSTLEAIIHACETYDPIPRHLHKTKTRIINAAKLIIETHLSYNTILDNISDMQSYLSTWLKDLGMSDSYQTVLLESISLMFDLTISSFRKCTIGRSFPHLITRLYFRLKSYQKFWHDAVSNNFFSNFDYAFRAAYNLVNCSEYRYDEVHYISNDAYSLVASVKINPADVIKRGHFRLSIPKFYISDLLIEIFHLLDGLAFFRVNSDTLSTSTASAETIFRSISQGNHQILELGRSLMFPLLRTGDFEICNIDDAGAVITFTEAKDVKLEIASLDETSWVTQWKSCLQNHKRKSASSSLFIKTHIEFKNANNLNEHNNGLGLIVEKNIPTVHSMLVSTNHQSPPPSNTSCSLRRSKPLRIPLSSVVQEEFHDNSLNEYVSEEEDDSSYGSFSGAESIISEYGFHDSTFDINQSSSYFSKQIDHNSMEMIITDENTIIFVENTQVSRWSNNSWQKISPHQLQICIIRLRVGNFIMAYEPGYKNHCRFKIRLCDDIKCMQSTEQDIQLRVPPNAIMCSLTGVLNIRSKDADKLLPVLNFYTTDHTEAISHSSTIDTITSPLSSVSSTMDLKHILLKCPSIIIPQELTQGVID</sequence>
<evidence type="ECO:0000313" key="1">
    <source>
        <dbReference type="RefSeq" id="XP_033767115.1"/>
    </source>
</evidence>
<gene>
    <name evidence="1" type="primary">RBH1</name>
    <name evidence="1" type="ORF">SPAR_J00350</name>
</gene>
<organism evidence="1">
    <name type="scientific">Saccharomyces paradoxus</name>
    <name type="common">Yeast</name>
    <name type="synonym">Saccharomyces douglasii</name>
    <dbReference type="NCBI Taxonomy" id="27291"/>
    <lineage>
        <taxon>Eukaryota</taxon>
        <taxon>Fungi</taxon>
        <taxon>Dikarya</taxon>
        <taxon>Ascomycota</taxon>
        <taxon>Saccharomycotina</taxon>
        <taxon>Saccharomycetes</taxon>
        <taxon>Saccharomycetales</taxon>
        <taxon>Saccharomycetaceae</taxon>
        <taxon>Saccharomyces</taxon>
    </lineage>
</organism>
<dbReference type="AlphaFoldDB" id="A0A8B8UTK9"/>
<dbReference type="VEuPathDB" id="FungiDB:SPAR_J00350"/>
<dbReference type="GeneID" id="54631444"/>
<name>A0A8B8UTK9_SACPA</name>
<reference evidence="1" key="4">
    <citation type="submission" date="2025-08" db="UniProtKB">
        <authorList>
            <consortium name="RefSeq"/>
        </authorList>
    </citation>
    <scope>IDENTIFICATION</scope>
    <source>
        <strain evidence="1">CBS432</strain>
    </source>
</reference>
<reference evidence="1" key="1">
    <citation type="journal article" date="2017" name="Nat. Genet.">
        <title>Contrasting evolutionary genome dynamics between domesticated and wild yeasts.</title>
        <authorList>
            <person name="Yue J.X."/>
            <person name="Li J."/>
            <person name="Aigrain L."/>
            <person name="Hallin J."/>
            <person name="Persson K."/>
            <person name="Oliver K."/>
            <person name="Bergstrom A."/>
            <person name="Coupland P."/>
            <person name="Warringer J."/>
            <person name="Lagomarsino M.C."/>
            <person name="Fischer G."/>
            <person name="Durbin R."/>
            <person name="Liti G."/>
        </authorList>
    </citation>
    <scope>NUCLEOTIDE SEQUENCE</scope>
    <source>
        <strain evidence="1">CBS432</strain>
    </source>
</reference>